<keyword evidence="1" id="KW-1185">Reference proteome</keyword>
<proteinExistence type="predicted"/>
<sequence length="74" mass="8149">MKESQSAPPIANMEKKLQAMVLKAVKEVVRPRYRNVDAAPTADSRPTITQMGPGENCCAEIRAKFEAWLSTSIS</sequence>
<dbReference type="WBParaSite" id="jg6279">
    <property type="protein sequence ID" value="jg6279"/>
    <property type="gene ID" value="jg6279"/>
</dbReference>
<organism evidence="1 2">
    <name type="scientific">Ditylenchus dipsaci</name>
    <dbReference type="NCBI Taxonomy" id="166011"/>
    <lineage>
        <taxon>Eukaryota</taxon>
        <taxon>Metazoa</taxon>
        <taxon>Ecdysozoa</taxon>
        <taxon>Nematoda</taxon>
        <taxon>Chromadorea</taxon>
        <taxon>Rhabditida</taxon>
        <taxon>Tylenchina</taxon>
        <taxon>Tylenchomorpha</taxon>
        <taxon>Sphaerularioidea</taxon>
        <taxon>Anguinidae</taxon>
        <taxon>Anguininae</taxon>
        <taxon>Ditylenchus</taxon>
    </lineage>
</organism>
<reference evidence="2" key="1">
    <citation type="submission" date="2022-11" db="UniProtKB">
        <authorList>
            <consortium name="WormBaseParasite"/>
        </authorList>
    </citation>
    <scope>IDENTIFICATION</scope>
</reference>
<dbReference type="Proteomes" id="UP000887574">
    <property type="component" value="Unplaced"/>
</dbReference>
<name>A0A915EI86_9BILA</name>
<protein>
    <submittedName>
        <fullName evidence="2">Uncharacterized protein</fullName>
    </submittedName>
</protein>
<evidence type="ECO:0000313" key="2">
    <source>
        <dbReference type="WBParaSite" id="jg6279"/>
    </source>
</evidence>
<evidence type="ECO:0000313" key="1">
    <source>
        <dbReference type="Proteomes" id="UP000887574"/>
    </source>
</evidence>
<accession>A0A915EI86</accession>
<dbReference type="AlphaFoldDB" id="A0A915EI86"/>